<protein>
    <submittedName>
        <fullName evidence="1">Uncharacterized protein</fullName>
    </submittedName>
</protein>
<gene>
    <name evidence="1" type="ORF">TNCV_3992401</name>
</gene>
<evidence type="ECO:0000313" key="1">
    <source>
        <dbReference type="EMBL" id="GFY21196.1"/>
    </source>
</evidence>
<sequence length="158" mass="17962">MSAAQGNKSNTLRVLCRGWSRKDGQHGFFRFLTDVSKTSDLRYTHQSKDLRNVMLAFQITEDANTKCKFCVRNTDLSTTVLHHRTEICLKRRRGANFIVGRSILASHLYATVSRKTTFMVNEQTSHAAPEIVAQFILKTNLLPDSRFLMPQYCSSAST</sequence>
<evidence type="ECO:0000313" key="2">
    <source>
        <dbReference type="Proteomes" id="UP000887159"/>
    </source>
</evidence>
<name>A0A8X6SZU0_TRICX</name>
<organism evidence="1 2">
    <name type="scientific">Trichonephila clavipes</name>
    <name type="common">Golden silk orbweaver</name>
    <name type="synonym">Nephila clavipes</name>
    <dbReference type="NCBI Taxonomy" id="2585209"/>
    <lineage>
        <taxon>Eukaryota</taxon>
        <taxon>Metazoa</taxon>
        <taxon>Ecdysozoa</taxon>
        <taxon>Arthropoda</taxon>
        <taxon>Chelicerata</taxon>
        <taxon>Arachnida</taxon>
        <taxon>Araneae</taxon>
        <taxon>Araneomorphae</taxon>
        <taxon>Entelegynae</taxon>
        <taxon>Araneoidea</taxon>
        <taxon>Nephilidae</taxon>
        <taxon>Trichonephila</taxon>
    </lineage>
</organism>
<dbReference type="Proteomes" id="UP000887159">
    <property type="component" value="Unassembled WGS sequence"/>
</dbReference>
<dbReference type="AlphaFoldDB" id="A0A8X6SZU0"/>
<keyword evidence="2" id="KW-1185">Reference proteome</keyword>
<dbReference type="EMBL" id="BMAU01021357">
    <property type="protein sequence ID" value="GFY21196.1"/>
    <property type="molecule type" value="Genomic_DNA"/>
</dbReference>
<proteinExistence type="predicted"/>
<comment type="caution">
    <text evidence="1">The sequence shown here is derived from an EMBL/GenBank/DDBJ whole genome shotgun (WGS) entry which is preliminary data.</text>
</comment>
<reference evidence="1" key="1">
    <citation type="submission" date="2020-08" db="EMBL/GenBank/DDBJ databases">
        <title>Multicomponent nature underlies the extraordinary mechanical properties of spider dragline silk.</title>
        <authorList>
            <person name="Kono N."/>
            <person name="Nakamura H."/>
            <person name="Mori M."/>
            <person name="Yoshida Y."/>
            <person name="Ohtoshi R."/>
            <person name="Malay A.D."/>
            <person name="Moran D.A.P."/>
            <person name="Tomita M."/>
            <person name="Numata K."/>
            <person name="Arakawa K."/>
        </authorList>
    </citation>
    <scope>NUCLEOTIDE SEQUENCE</scope>
</reference>
<accession>A0A8X6SZU0</accession>